<comment type="similarity">
    <text evidence="1">Belongs to the Ntn-hydrolase family.</text>
</comment>
<organism evidence="4 5">
    <name type="scientific">Laodelphax striatellus</name>
    <name type="common">Small brown planthopper</name>
    <name type="synonym">Delphax striatella</name>
    <dbReference type="NCBI Taxonomy" id="195883"/>
    <lineage>
        <taxon>Eukaryota</taxon>
        <taxon>Metazoa</taxon>
        <taxon>Ecdysozoa</taxon>
        <taxon>Arthropoda</taxon>
        <taxon>Hexapoda</taxon>
        <taxon>Insecta</taxon>
        <taxon>Pterygota</taxon>
        <taxon>Neoptera</taxon>
        <taxon>Paraneoptera</taxon>
        <taxon>Hemiptera</taxon>
        <taxon>Auchenorrhyncha</taxon>
        <taxon>Fulgoroidea</taxon>
        <taxon>Delphacidae</taxon>
        <taxon>Criomorphinae</taxon>
        <taxon>Laodelphax</taxon>
    </lineage>
</organism>
<sequence length="349" mass="37121">MAGFVGVHLGAGSHSCNLQEKKEQLCRKACRKGIDILMNEGTSLDAVAAVTQILENSALTNAGYGSNLTLDGRVECDASVMDGSNLQFGACGAVTRVKNPVLLAQTLCKKQLEPLSLGRMQPCLLVGPGASEWASSNGLPLIDENALISERALKQYNHYKKRIEKYNIRLTQGDVRMDTVGSICIDKYGHIAASSSSGGIALKPPGRVGQAAIFGGGCWAEDGQRENGIPGVAVSTSGCGEHIIKTFLAKESARALQSTNCPTAAIYKTINDCFLKSPFLHDVTDKLCGVIALQDRMEGAGVEFLWAHTTNSICVGYMSTKHSKPHTRISRLASGRTQGSSIVVEGVYC</sequence>
<dbReference type="SMR" id="A0A482WK07"/>
<dbReference type="GO" id="GO:0004298">
    <property type="term" value="F:threonine-type endopeptidase activity"/>
    <property type="evidence" value="ECO:0007669"/>
    <property type="project" value="InterPro"/>
</dbReference>
<dbReference type="Proteomes" id="UP000291343">
    <property type="component" value="Unassembled WGS sequence"/>
</dbReference>
<dbReference type="OrthoDB" id="77601at2759"/>
<dbReference type="PANTHER" id="PTHR10188">
    <property type="entry name" value="L-ASPARAGINASE"/>
    <property type="match status" value="1"/>
</dbReference>
<dbReference type="Pfam" id="PF01112">
    <property type="entry name" value="Asparaginase_2"/>
    <property type="match status" value="1"/>
</dbReference>
<evidence type="ECO:0000256" key="1">
    <source>
        <dbReference type="ARBA" id="ARBA00010872"/>
    </source>
</evidence>
<feature type="active site" description="Nucleophile" evidence="2">
    <location>
        <position position="179"/>
    </location>
</feature>
<dbReference type="SUPFAM" id="SSF56235">
    <property type="entry name" value="N-terminal nucleophile aminohydrolases (Ntn hydrolases)"/>
    <property type="match status" value="1"/>
</dbReference>
<evidence type="ECO:0000256" key="2">
    <source>
        <dbReference type="PIRSR" id="PIRSR600246-1"/>
    </source>
</evidence>
<name>A0A482WK07_LAOST</name>
<keyword evidence="5" id="KW-1185">Reference proteome</keyword>
<dbReference type="CDD" id="cd04514">
    <property type="entry name" value="Taspase1_like"/>
    <property type="match status" value="1"/>
</dbReference>
<protein>
    <recommendedName>
        <fullName evidence="6">Threonine aspartase 1</fullName>
    </recommendedName>
</protein>
<evidence type="ECO:0000313" key="4">
    <source>
        <dbReference type="EMBL" id="RZF33798.1"/>
    </source>
</evidence>
<gene>
    <name evidence="4" type="ORF">LSTR_LSTR013686</name>
</gene>
<dbReference type="GO" id="GO:0005737">
    <property type="term" value="C:cytoplasm"/>
    <property type="evidence" value="ECO:0007669"/>
    <property type="project" value="TreeGrafter"/>
</dbReference>
<feature type="site" description="Cleavage; by autolysis" evidence="3">
    <location>
        <begin position="178"/>
        <end position="179"/>
    </location>
</feature>
<evidence type="ECO:0000313" key="5">
    <source>
        <dbReference type="Proteomes" id="UP000291343"/>
    </source>
</evidence>
<dbReference type="Gene3D" id="3.60.20.30">
    <property type="entry name" value="(Glycosyl)asparaginase"/>
    <property type="match status" value="1"/>
</dbReference>
<dbReference type="GO" id="GO:0051604">
    <property type="term" value="P:protein maturation"/>
    <property type="evidence" value="ECO:0007669"/>
    <property type="project" value="TreeGrafter"/>
</dbReference>
<proteinExistence type="inferred from homology"/>
<dbReference type="AlphaFoldDB" id="A0A482WK07"/>
<dbReference type="InterPro" id="IPR037464">
    <property type="entry name" value="Taspase1"/>
</dbReference>
<dbReference type="InterPro" id="IPR000246">
    <property type="entry name" value="Peptidase_T2"/>
</dbReference>
<comment type="caution">
    <text evidence="4">The sequence shown here is derived from an EMBL/GenBank/DDBJ whole genome shotgun (WGS) entry which is preliminary data.</text>
</comment>
<dbReference type="PANTHER" id="PTHR10188:SF8">
    <property type="entry name" value="THREONINE ASPARTASE 1"/>
    <property type="match status" value="1"/>
</dbReference>
<reference evidence="4 5" key="1">
    <citation type="journal article" date="2017" name="Gigascience">
        <title>Genome sequence of the small brown planthopper, Laodelphax striatellus.</title>
        <authorList>
            <person name="Zhu J."/>
            <person name="Jiang F."/>
            <person name="Wang X."/>
            <person name="Yang P."/>
            <person name="Bao Y."/>
            <person name="Zhao W."/>
            <person name="Wang W."/>
            <person name="Lu H."/>
            <person name="Wang Q."/>
            <person name="Cui N."/>
            <person name="Li J."/>
            <person name="Chen X."/>
            <person name="Luo L."/>
            <person name="Yu J."/>
            <person name="Kang L."/>
            <person name="Cui F."/>
        </authorList>
    </citation>
    <scope>NUCLEOTIDE SEQUENCE [LARGE SCALE GENOMIC DNA]</scope>
    <source>
        <strain evidence="4">Lst14</strain>
    </source>
</reference>
<evidence type="ECO:0000256" key="3">
    <source>
        <dbReference type="PIRSR" id="PIRSR600246-3"/>
    </source>
</evidence>
<accession>A0A482WK07</accession>
<dbReference type="EMBL" id="QKKF02033254">
    <property type="protein sequence ID" value="RZF33798.1"/>
    <property type="molecule type" value="Genomic_DNA"/>
</dbReference>
<dbReference type="FunCoup" id="A0A482WK07">
    <property type="interactions" value="160"/>
</dbReference>
<evidence type="ECO:0008006" key="6">
    <source>
        <dbReference type="Google" id="ProtNLM"/>
    </source>
</evidence>
<dbReference type="STRING" id="195883.A0A482WK07"/>
<dbReference type="InterPro" id="IPR029055">
    <property type="entry name" value="Ntn_hydrolases_N"/>
</dbReference>
<dbReference type="InParanoid" id="A0A482WK07"/>